<dbReference type="NCBIfam" id="TIGR00756">
    <property type="entry name" value="PPR"/>
    <property type="match status" value="1"/>
</dbReference>
<dbReference type="OrthoDB" id="1934535at2759"/>
<evidence type="ECO:0000256" key="1">
    <source>
        <dbReference type="ARBA" id="ARBA00022737"/>
    </source>
</evidence>
<dbReference type="AlphaFoldDB" id="A0A7J6WPD0"/>
<proteinExistence type="predicted"/>
<dbReference type="PROSITE" id="PS51375">
    <property type="entry name" value="PPR"/>
    <property type="match status" value="1"/>
</dbReference>
<keyword evidence="4" id="KW-1185">Reference proteome</keyword>
<dbReference type="Pfam" id="PF13041">
    <property type="entry name" value="PPR_2"/>
    <property type="match status" value="1"/>
</dbReference>
<protein>
    <recommendedName>
        <fullName evidence="5">Pentatricopeptide repeat-containing protein</fullName>
    </recommendedName>
</protein>
<comment type="caution">
    <text evidence="3">The sequence shown here is derived from an EMBL/GenBank/DDBJ whole genome shotgun (WGS) entry which is preliminary data.</text>
</comment>
<dbReference type="InterPro" id="IPR002885">
    <property type="entry name" value="PPR_rpt"/>
</dbReference>
<accession>A0A7J6WPD0</accession>
<dbReference type="Proteomes" id="UP000554482">
    <property type="component" value="Unassembled WGS sequence"/>
</dbReference>
<evidence type="ECO:0000313" key="4">
    <source>
        <dbReference type="Proteomes" id="UP000554482"/>
    </source>
</evidence>
<dbReference type="Gene3D" id="1.25.40.10">
    <property type="entry name" value="Tetratricopeptide repeat domain"/>
    <property type="match status" value="1"/>
</dbReference>
<dbReference type="PANTHER" id="PTHR46862">
    <property type="entry name" value="OS07G0661900 PROTEIN"/>
    <property type="match status" value="1"/>
</dbReference>
<feature type="repeat" description="PPR" evidence="2">
    <location>
        <begin position="9"/>
        <end position="43"/>
    </location>
</feature>
<dbReference type="InterPro" id="IPR011990">
    <property type="entry name" value="TPR-like_helical_dom_sf"/>
</dbReference>
<dbReference type="PANTHER" id="PTHR46862:SF3">
    <property type="entry name" value="OS07G0661900 PROTEIN"/>
    <property type="match status" value="1"/>
</dbReference>
<organism evidence="3 4">
    <name type="scientific">Thalictrum thalictroides</name>
    <name type="common">Rue-anemone</name>
    <name type="synonym">Anemone thalictroides</name>
    <dbReference type="NCBI Taxonomy" id="46969"/>
    <lineage>
        <taxon>Eukaryota</taxon>
        <taxon>Viridiplantae</taxon>
        <taxon>Streptophyta</taxon>
        <taxon>Embryophyta</taxon>
        <taxon>Tracheophyta</taxon>
        <taxon>Spermatophyta</taxon>
        <taxon>Magnoliopsida</taxon>
        <taxon>Ranunculales</taxon>
        <taxon>Ranunculaceae</taxon>
        <taxon>Thalictroideae</taxon>
        <taxon>Thalictrum</taxon>
    </lineage>
</organism>
<name>A0A7J6WPD0_THATH</name>
<evidence type="ECO:0008006" key="5">
    <source>
        <dbReference type="Google" id="ProtNLM"/>
    </source>
</evidence>
<gene>
    <name evidence="3" type="ORF">FRX31_011182</name>
</gene>
<evidence type="ECO:0000313" key="3">
    <source>
        <dbReference type="EMBL" id="KAF5199231.1"/>
    </source>
</evidence>
<keyword evidence="1" id="KW-0677">Repeat</keyword>
<evidence type="ECO:0000256" key="2">
    <source>
        <dbReference type="PROSITE-ProRule" id="PRU00708"/>
    </source>
</evidence>
<reference evidence="3 4" key="1">
    <citation type="submission" date="2020-06" db="EMBL/GenBank/DDBJ databases">
        <title>Transcriptomic and genomic resources for Thalictrum thalictroides and T. hernandezii: Facilitating candidate gene discovery in an emerging model plant lineage.</title>
        <authorList>
            <person name="Arias T."/>
            <person name="Riano-Pachon D.M."/>
            <person name="Di Stilio V.S."/>
        </authorList>
    </citation>
    <scope>NUCLEOTIDE SEQUENCE [LARGE SCALE GENOMIC DNA]</scope>
    <source>
        <strain evidence="4">cv. WT478/WT964</strain>
        <tissue evidence="3">Leaves</tissue>
    </source>
</reference>
<sequence>MLLAGIQPDIVTLNTLINSYSCIGNVDFGFAVFGSILKRGLEPDAVTFTPLLKGVNRRNHPEGALEVLDGNVQTSIDSNETIHFQLVELDGAMLTNVYRVKFGSFSARFLQGVTSKFKLGRKVFC</sequence>
<dbReference type="EMBL" id="JABWDY010012292">
    <property type="protein sequence ID" value="KAF5199231.1"/>
    <property type="molecule type" value="Genomic_DNA"/>
</dbReference>